<accession>A0A0F9SFM4</accession>
<evidence type="ECO:0000313" key="2">
    <source>
        <dbReference type="EMBL" id="KKN65819.1"/>
    </source>
</evidence>
<gene>
    <name evidence="2" type="ORF">LCGC14_0477550</name>
</gene>
<feature type="transmembrane region" description="Helical" evidence="1">
    <location>
        <begin position="12"/>
        <end position="32"/>
    </location>
</feature>
<comment type="caution">
    <text evidence="2">The sequence shown here is derived from an EMBL/GenBank/DDBJ whole genome shotgun (WGS) entry which is preliminary data.</text>
</comment>
<keyword evidence="1" id="KW-0812">Transmembrane</keyword>
<feature type="transmembrane region" description="Helical" evidence="1">
    <location>
        <begin position="38"/>
        <end position="56"/>
    </location>
</feature>
<sequence length="80" mass="9899">MKYKLYRFEFSSILIGIFFLYLVFTSILQYNFHYQESNFFRIMLSVFYVFGSFSLIEGSSLLRSRYKKDEEFKKRIERLK</sequence>
<organism evidence="2">
    <name type="scientific">marine sediment metagenome</name>
    <dbReference type="NCBI Taxonomy" id="412755"/>
    <lineage>
        <taxon>unclassified sequences</taxon>
        <taxon>metagenomes</taxon>
        <taxon>ecological metagenomes</taxon>
    </lineage>
</organism>
<evidence type="ECO:0000256" key="1">
    <source>
        <dbReference type="SAM" id="Phobius"/>
    </source>
</evidence>
<keyword evidence="1" id="KW-0472">Membrane</keyword>
<dbReference type="EMBL" id="LAZR01000515">
    <property type="protein sequence ID" value="KKN65819.1"/>
    <property type="molecule type" value="Genomic_DNA"/>
</dbReference>
<keyword evidence="1" id="KW-1133">Transmembrane helix</keyword>
<name>A0A0F9SFM4_9ZZZZ</name>
<proteinExistence type="predicted"/>
<reference evidence="2" key="1">
    <citation type="journal article" date="2015" name="Nature">
        <title>Complex archaea that bridge the gap between prokaryotes and eukaryotes.</title>
        <authorList>
            <person name="Spang A."/>
            <person name="Saw J.H."/>
            <person name="Jorgensen S.L."/>
            <person name="Zaremba-Niedzwiedzka K."/>
            <person name="Martijn J."/>
            <person name="Lind A.E."/>
            <person name="van Eijk R."/>
            <person name="Schleper C."/>
            <person name="Guy L."/>
            <person name="Ettema T.J."/>
        </authorList>
    </citation>
    <scope>NUCLEOTIDE SEQUENCE</scope>
</reference>
<protein>
    <submittedName>
        <fullName evidence="2">Uncharacterized protein</fullName>
    </submittedName>
</protein>
<dbReference type="AlphaFoldDB" id="A0A0F9SFM4"/>